<proteinExistence type="predicted"/>
<evidence type="ECO:0000256" key="3">
    <source>
        <dbReference type="ARBA" id="ARBA00022840"/>
    </source>
</evidence>
<keyword evidence="3 4" id="KW-0067">ATP-binding</keyword>
<accession>A0A7S2ART9</accession>
<dbReference type="GO" id="GO:0005524">
    <property type="term" value="F:ATP binding"/>
    <property type="evidence" value="ECO:0007669"/>
    <property type="project" value="UniProtKB-UniRule"/>
</dbReference>
<organism evidence="7">
    <name type="scientific">Octactis speculum</name>
    <dbReference type="NCBI Taxonomy" id="3111310"/>
    <lineage>
        <taxon>Eukaryota</taxon>
        <taxon>Sar</taxon>
        <taxon>Stramenopiles</taxon>
        <taxon>Ochrophyta</taxon>
        <taxon>Dictyochophyceae</taxon>
        <taxon>Dictyochales</taxon>
        <taxon>Dictyochaceae</taxon>
        <taxon>Octactis</taxon>
    </lineage>
</organism>
<dbReference type="InterPro" id="IPR011761">
    <property type="entry name" value="ATP-grasp"/>
</dbReference>
<gene>
    <name evidence="7" type="ORF">DSPE1174_LOCUS2283</name>
</gene>
<feature type="domain" description="ATP-grasp" evidence="6">
    <location>
        <begin position="200"/>
        <end position="437"/>
    </location>
</feature>
<feature type="region of interest" description="Disordered" evidence="5">
    <location>
        <begin position="177"/>
        <end position="198"/>
    </location>
</feature>
<dbReference type="EMBL" id="HBGS01004437">
    <property type="protein sequence ID" value="CAD9374612.1"/>
    <property type="molecule type" value="Transcribed_RNA"/>
</dbReference>
<dbReference type="AlphaFoldDB" id="A0A7S2ART9"/>
<dbReference type="GO" id="GO:0046872">
    <property type="term" value="F:metal ion binding"/>
    <property type="evidence" value="ECO:0007669"/>
    <property type="project" value="InterPro"/>
</dbReference>
<evidence type="ECO:0000256" key="2">
    <source>
        <dbReference type="ARBA" id="ARBA00022741"/>
    </source>
</evidence>
<dbReference type="SUPFAM" id="SSF56059">
    <property type="entry name" value="Glutathione synthetase ATP-binding domain-like"/>
    <property type="match status" value="1"/>
</dbReference>
<reference evidence="7" key="1">
    <citation type="submission" date="2021-01" db="EMBL/GenBank/DDBJ databases">
        <authorList>
            <person name="Corre E."/>
            <person name="Pelletier E."/>
            <person name="Niang G."/>
            <person name="Scheremetjew M."/>
            <person name="Finn R."/>
            <person name="Kale V."/>
            <person name="Holt S."/>
            <person name="Cochrane G."/>
            <person name="Meng A."/>
            <person name="Brown T."/>
            <person name="Cohen L."/>
        </authorList>
    </citation>
    <scope>NUCLEOTIDE SEQUENCE</scope>
    <source>
        <strain evidence="7">CCMP1381</strain>
    </source>
</reference>
<evidence type="ECO:0000256" key="4">
    <source>
        <dbReference type="PROSITE-ProRule" id="PRU00409"/>
    </source>
</evidence>
<dbReference type="PROSITE" id="PS50975">
    <property type="entry name" value="ATP_GRASP"/>
    <property type="match status" value="1"/>
</dbReference>
<evidence type="ECO:0000259" key="6">
    <source>
        <dbReference type="PROSITE" id="PS50975"/>
    </source>
</evidence>
<dbReference type="Gene3D" id="3.30.470.20">
    <property type="entry name" value="ATP-grasp fold, B domain"/>
    <property type="match status" value="1"/>
</dbReference>
<evidence type="ECO:0000256" key="1">
    <source>
        <dbReference type="ARBA" id="ARBA00022598"/>
    </source>
</evidence>
<evidence type="ECO:0000313" key="7">
    <source>
        <dbReference type="EMBL" id="CAD9374612.1"/>
    </source>
</evidence>
<dbReference type="PANTHER" id="PTHR43585:SF2">
    <property type="entry name" value="ATP-GRASP ENZYME FSQD"/>
    <property type="match status" value="1"/>
</dbReference>
<keyword evidence="1" id="KW-0436">Ligase</keyword>
<evidence type="ECO:0000256" key="5">
    <source>
        <dbReference type="SAM" id="MobiDB-lite"/>
    </source>
</evidence>
<keyword evidence="2 4" id="KW-0547">Nucleotide-binding</keyword>
<name>A0A7S2ART9_9STRA</name>
<protein>
    <recommendedName>
        <fullName evidence="6">ATP-grasp domain-containing protein</fullName>
    </recommendedName>
</protein>
<sequence>MLNGLVKATSFAGLTQSQALRRKFLGSNFVRQDLNIRILDNQYAPPIQAPTRNEVVVVVDAITTGACVAEDAQLRGYRIAHVTSMAPSPELANMVPGHLKGGALKWLCVIGIDEENEGSMHDAADDITMRLQLALVAAGIDAGLGAVVAVVPGAETGVKLSDHVQESVIRAHEGVLAGPSPVRTNGSSGSEARREKYEMGETVRSAGVRAVKQFRAIGADAAREPVQAFLEAHWGKREDGADDSAADQTPVGFLAVVKPLESAGSDGVTKCSSFEEVHRAVKKLVGGRNALGQRNEGVLVQEYLRGTEYVVDSATSNGVHKTTAVWRYDRRAINGAGFVCCGQAILGPEDPEVPILIDYAARVLDALAFAHGPSHMEVKLLPPPGGPDDITDVQLLTPCLVEVGARCHGAEGFWMSVCDEGYAPHPNQERLSLDAYVNTPAFDRACFPGPPPRVASGKIKYLIIDTAGALRNEGGPCHAEALEEIMSLASYRAHEIFVIPGAIVGPTIDCFSWGGCVKLCNADDAVCDADYARVEELCHNGLWAWYES</sequence>
<dbReference type="GO" id="GO:0016874">
    <property type="term" value="F:ligase activity"/>
    <property type="evidence" value="ECO:0007669"/>
    <property type="project" value="UniProtKB-KW"/>
</dbReference>
<dbReference type="InterPro" id="IPR052032">
    <property type="entry name" value="ATP-dep_AA_Ligase"/>
</dbReference>
<dbReference type="Pfam" id="PF13535">
    <property type="entry name" value="ATP-grasp_4"/>
    <property type="match status" value="1"/>
</dbReference>
<dbReference type="PANTHER" id="PTHR43585">
    <property type="entry name" value="FUMIPYRROLE BIOSYNTHESIS PROTEIN C"/>
    <property type="match status" value="1"/>
</dbReference>